<evidence type="ECO:0000313" key="1">
    <source>
        <dbReference type="EMBL" id="KAG0424108.1"/>
    </source>
</evidence>
<name>A0AC60PSN3_IXOPE</name>
<dbReference type="EMBL" id="JABSTQ010010012">
    <property type="protein sequence ID" value="KAG0424108.1"/>
    <property type="molecule type" value="Genomic_DNA"/>
</dbReference>
<evidence type="ECO:0000313" key="2">
    <source>
        <dbReference type="Proteomes" id="UP000805193"/>
    </source>
</evidence>
<accession>A0AC60PSN3</accession>
<keyword evidence="2" id="KW-1185">Reference proteome</keyword>
<protein>
    <submittedName>
        <fullName evidence="1">Uncharacterized protein</fullName>
    </submittedName>
</protein>
<gene>
    <name evidence="1" type="ORF">HPB47_000140</name>
</gene>
<dbReference type="Proteomes" id="UP000805193">
    <property type="component" value="Unassembled WGS sequence"/>
</dbReference>
<reference evidence="1 2" key="1">
    <citation type="journal article" date="2020" name="Cell">
        <title>Large-Scale Comparative Analyses of Tick Genomes Elucidate Their Genetic Diversity and Vector Capacities.</title>
        <authorList>
            <consortium name="Tick Genome and Microbiome Consortium (TIGMIC)"/>
            <person name="Jia N."/>
            <person name="Wang J."/>
            <person name="Shi W."/>
            <person name="Du L."/>
            <person name="Sun Y."/>
            <person name="Zhan W."/>
            <person name="Jiang J.F."/>
            <person name="Wang Q."/>
            <person name="Zhang B."/>
            <person name="Ji P."/>
            <person name="Bell-Sakyi L."/>
            <person name="Cui X.M."/>
            <person name="Yuan T.T."/>
            <person name="Jiang B.G."/>
            <person name="Yang W.F."/>
            <person name="Lam T.T."/>
            <person name="Chang Q.C."/>
            <person name="Ding S.J."/>
            <person name="Wang X.J."/>
            <person name="Zhu J.G."/>
            <person name="Ruan X.D."/>
            <person name="Zhao L."/>
            <person name="Wei J.T."/>
            <person name="Ye R.Z."/>
            <person name="Que T.C."/>
            <person name="Du C.H."/>
            <person name="Zhou Y.H."/>
            <person name="Cheng J.X."/>
            <person name="Dai P.F."/>
            <person name="Guo W.B."/>
            <person name="Han X.H."/>
            <person name="Huang E.J."/>
            <person name="Li L.F."/>
            <person name="Wei W."/>
            <person name="Gao Y.C."/>
            <person name="Liu J.Z."/>
            <person name="Shao H.Z."/>
            <person name="Wang X."/>
            <person name="Wang C.C."/>
            <person name="Yang T.C."/>
            <person name="Huo Q.B."/>
            <person name="Li W."/>
            <person name="Chen H.Y."/>
            <person name="Chen S.E."/>
            <person name="Zhou L.G."/>
            <person name="Ni X.B."/>
            <person name="Tian J.H."/>
            <person name="Sheng Y."/>
            <person name="Liu T."/>
            <person name="Pan Y.S."/>
            <person name="Xia L.Y."/>
            <person name="Li J."/>
            <person name="Zhao F."/>
            <person name="Cao W.C."/>
        </authorList>
    </citation>
    <scope>NUCLEOTIDE SEQUENCE [LARGE SCALE GENOMIC DNA]</scope>
    <source>
        <strain evidence="1">Iper-2018</strain>
    </source>
</reference>
<proteinExistence type="predicted"/>
<comment type="caution">
    <text evidence="1">The sequence shown here is derived from an EMBL/GenBank/DDBJ whole genome shotgun (WGS) entry which is preliminary data.</text>
</comment>
<organism evidence="1 2">
    <name type="scientific">Ixodes persulcatus</name>
    <name type="common">Taiga tick</name>
    <dbReference type="NCBI Taxonomy" id="34615"/>
    <lineage>
        <taxon>Eukaryota</taxon>
        <taxon>Metazoa</taxon>
        <taxon>Ecdysozoa</taxon>
        <taxon>Arthropoda</taxon>
        <taxon>Chelicerata</taxon>
        <taxon>Arachnida</taxon>
        <taxon>Acari</taxon>
        <taxon>Parasitiformes</taxon>
        <taxon>Ixodida</taxon>
        <taxon>Ixodoidea</taxon>
        <taxon>Ixodidae</taxon>
        <taxon>Ixodinae</taxon>
        <taxon>Ixodes</taxon>
    </lineage>
</organism>
<sequence length="579" mass="67112">MQSYRSFQFILVLSRCITLALMTASATSQNVTLPCRRDNMTTELIPSRKCNHTVTPDGHVTFLCKVLLQTSPQKWFIPAEPQILTMDELFVTDEPLIGMRPGDELACISLHRVRFIKWRDFPPSMYKFYDEHGPFEIHEFLMFLRSLETQVVFQRPVQMGAVNCTSLGREGRCNFEVFGFNDMVYYNKILNDLELNENYGLTVIVEIMRTWKLSYTHVEQLNVTFIETVESIPSVILEAISFAKIRRIVFHQCNFKSIGFNELPHMRYLKELDFYEVPIGRIDPFAFDMLPDLKRVSFVRNIMFKLDDVMFNDLSGIQEVSVCKNPWDCSSCYLKHLQDFLAQSRRHCCSDCAVCEHPEALANVSVSLAPWNADQCKPADYYVLLGLPLVLSALVLSIVSHAVYANRWYVRYLLLYLTVKMRGYKRIRHDAHYLWDAFLSYHSSEADWVRNVLLPGLETSSTGLSICVAERDFIAGVPITENICNSIAHSRKSVFLLSREFCQSRWCMFEVSLAQHRLFEAERENHIVFLKKGQIPEDEMSPILNFLVKSRTYIAVPDEGTNQNIRDLFWLQLQAALQH</sequence>